<dbReference type="GO" id="GO:0006572">
    <property type="term" value="P:L-tyrosine catabolic process"/>
    <property type="evidence" value="ECO:0007669"/>
    <property type="project" value="UniProtKB-UniRule"/>
</dbReference>
<evidence type="ECO:0000313" key="4">
    <source>
        <dbReference type="EMBL" id="PIO72994.1"/>
    </source>
</evidence>
<accession>A0A2G9URV9</accession>
<evidence type="ECO:0000256" key="2">
    <source>
        <dbReference type="SAM" id="MobiDB-lite"/>
    </source>
</evidence>
<feature type="domain" description="C2H2-type" evidence="3">
    <location>
        <begin position="39"/>
        <end position="61"/>
    </location>
</feature>
<dbReference type="SMART" id="SM00355">
    <property type="entry name" value="ZnF_C2H2"/>
    <property type="match status" value="2"/>
</dbReference>
<protein>
    <recommendedName>
        <fullName evidence="1">Fumarylacetoacetase</fullName>
        <ecNumber evidence="1">3.7.1.2</ecNumber>
    </recommendedName>
    <alternativeName>
        <fullName evidence="1">Fumarylacetoacetate hydrolase</fullName>
    </alternativeName>
</protein>
<dbReference type="GO" id="GO:0046872">
    <property type="term" value="F:metal ion binding"/>
    <property type="evidence" value="ECO:0007669"/>
    <property type="project" value="UniProtKB-UniRule"/>
</dbReference>
<evidence type="ECO:0000256" key="1">
    <source>
        <dbReference type="RuleBase" id="RU366008"/>
    </source>
</evidence>
<gene>
    <name evidence="4" type="ORF">TELCIR_05047</name>
</gene>
<evidence type="ECO:0000259" key="3">
    <source>
        <dbReference type="PROSITE" id="PS00028"/>
    </source>
</evidence>
<dbReference type="EC" id="3.7.1.2" evidence="1"/>
<dbReference type="GO" id="GO:0004334">
    <property type="term" value="F:fumarylacetoacetase activity"/>
    <property type="evidence" value="ECO:0007669"/>
    <property type="project" value="UniProtKB-UniRule"/>
</dbReference>
<comment type="cofactor">
    <cofactor evidence="1">
        <name>Mg(2+)</name>
        <dbReference type="ChEBI" id="CHEBI:18420"/>
    </cofactor>
    <cofactor evidence="1">
        <name>Ca(2+)</name>
        <dbReference type="ChEBI" id="CHEBI:29108"/>
    </cofactor>
</comment>
<sequence length="183" mass="20242">MLQCTKCQICGVNADSPIDLQVHLYSDHISIRDGKDLKCPKRNCDKVYPNKDSLRLHIVAHYQHCVDATLGIEGREDDSVSSVTSLLASRLTEDISDQRGSPLSDESDSSWPSADVSRVASASDLKRSQEDEVGNYPCPVRCAISRSTLRYLCSSTGLVMCPQECTLARYFSIVSTRSEIFFG</sequence>
<feature type="region of interest" description="Disordered" evidence="2">
    <location>
        <begin position="96"/>
        <end position="115"/>
    </location>
</feature>
<dbReference type="PROSITE" id="PS00028">
    <property type="entry name" value="ZINC_FINGER_C2H2_1"/>
    <property type="match status" value="1"/>
</dbReference>
<dbReference type="GO" id="GO:1902000">
    <property type="term" value="P:homogentisate catabolic process"/>
    <property type="evidence" value="ECO:0007669"/>
    <property type="project" value="TreeGrafter"/>
</dbReference>
<comment type="catalytic activity">
    <reaction evidence="1">
        <text>4-fumarylacetoacetate + H2O = acetoacetate + fumarate + H(+)</text>
        <dbReference type="Rhea" id="RHEA:10244"/>
        <dbReference type="ChEBI" id="CHEBI:13705"/>
        <dbReference type="ChEBI" id="CHEBI:15377"/>
        <dbReference type="ChEBI" id="CHEBI:15378"/>
        <dbReference type="ChEBI" id="CHEBI:18034"/>
        <dbReference type="ChEBI" id="CHEBI:29806"/>
        <dbReference type="EC" id="3.7.1.2"/>
    </reaction>
</comment>
<comment type="similarity">
    <text evidence="1">Belongs to the FAH family.</text>
</comment>
<dbReference type="AlphaFoldDB" id="A0A2G9URV9"/>
<dbReference type="OrthoDB" id="10042249at2759"/>
<proteinExistence type="inferred from homology"/>
<dbReference type="GO" id="GO:0006559">
    <property type="term" value="P:L-phenylalanine catabolic process"/>
    <property type="evidence" value="ECO:0007669"/>
    <property type="project" value="UniProtKB-UniRule"/>
</dbReference>
<dbReference type="InterPro" id="IPR005959">
    <property type="entry name" value="Fumarylacetoacetase"/>
</dbReference>
<keyword evidence="1" id="KW-0585">Phenylalanine catabolism</keyword>
<keyword evidence="5" id="KW-1185">Reference proteome</keyword>
<keyword evidence="1" id="KW-0479">Metal-binding</keyword>
<dbReference type="PANTHER" id="PTHR43069:SF2">
    <property type="entry name" value="FUMARYLACETOACETASE"/>
    <property type="match status" value="1"/>
</dbReference>
<dbReference type="Proteomes" id="UP000230423">
    <property type="component" value="Unassembled WGS sequence"/>
</dbReference>
<organism evidence="4 5">
    <name type="scientific">Teladorsagia circumcincta</name>
    <name type="common">Brown stomach worm</name>
    <name type="synonym">Ostertagia circumcincta</name>
    <dbReference type="NCBI Taxonomy" id="45464"/>
    <lineage>
        <taxon>Eukaryota</taxon>
        <taxon>Metazoa</taxon>
        <taxon>Ecdysozoa</taxon>
        <taxon>Nematoda</taxon>
        <taxon>Chromadorea</taxon>
        <taxon>Rhabditida</taxon>
        <taxon>Rhabditina</taxon>
        <taxon>Rhabditomorpha</taxon>
        <taxon>Strongyloidea</taxon>
        <taxon>Trichostrongylidae</taxon>
        <taxon>Teladorsagia</taxon>
    </lineage>
</organism>
<keyword evidence="1" id="KW-0106">Calcium</keyword>
<evidence type="ECO:0000313" key="5">
    <source>
        <dbReference type="Proteomes" id="UP000230423"/>
    </source>
</evidence>
<dbReference type="InterPro" id="IPR013087">
    <property type="entry name" value="Znf_C2H2_type"/>
</dbReference>
<keyword evidence="1" id="KW-0378">Hydrolase</keyword>
<keyword evidence="1" id="KW-0460">Magnesium</keyword>
<keyword evidence="1" id="KW-0828">Tyrosine catabolism</keyword>
<dbReference type="EMBL" id="KZ345549">
    <property type="protein sequence ID" value="PIO72994.1"/>
    <property type="molecule type" value="Genomic_DNA"/>
</dbReference>
<reference evidence="4 5" key="1">
    <citation type="submission" date="2015-09" db="EMBL/GenBank/DDBJ databases">
        <title>Draft genome of the parasitic nematode Teladorsagia circumcincta isolate WARC Sus (inbred).</title>
        <authorList>
            <person name="Mitreva M."/>
        </authorList>
    </citation>
    <scope>NUCLEOTIDE SEQUENCE [LARGE SCALE GENOMIC DNA]</scope>
    <source>
        <strain evidence="4 5">S</strain>
    </source>
</reference>
<comment type="pathway">
    <text evidence="1">Amino-acid degradation; L-phenylalanine degradation; acetoacetate and fumarate from L-phenylalanine: step 6/6.</text>
</comment>
<dbReference type="PANTHER" id="PTHR43069">
    <property type="entry name" value="FUMARYLACETOACETASE"/>
    <property type="match status" value="1"/>
</dbReference>
<dbReference type="Gene3D" id="3.30.160.60">
    <property type="entry name" value="Classic Zinc Finger"/>
    <property type="match status" value="1"/>
</dbReference>
<name>A0A2G9URV9_TELCI</name>